<reference evidence="2 3" key="1">
    <citation type="submission" date="2024-01" db="EMBL/GenBank/DDBJ databases">
        <title>The genomes of 5 underutilized Papilionoideae crops provide insights into root nodulation and disease resistance.</title>
        <authorList>
            <person name="Yuan L."/>
        </authorList>
    </citation>
    <scope>NUCLEOTIDE SEQUENCE [LARGE SCALE GENOMIC DNA]</scope>
    <source>
        <strain evidence="2">LY-2023</strain>
        <tissue evidence="2">Leaf</tissue>
    </source>
</reference>
<comment type="caution">
    <text evidence="2">The sequence shown here is derived from an EMBL/GenBank/DDBJ whole genome shotgun (WGS) entry which is preliminary data.</text>
</comment>
<dbReference type="PANTHER" id="PTHR47871:SF2">
    <property type="entry name" value="OS03G0221300 PROTEIN"/>
    <property type="match status" value="1"/>
</dbReference>
<evidence type="ECO:0000313" key="3">
    <source>
        <dbReference type="Proteomes" id="UP001359559"/>
    </source>
</evidence>
<feature type="compositionally biased region" description="Polar residues" evidence="1">
    <location>
        <begin position="32"/>
        <end position="51"/>
    </location>
</feature>
<feature type="region of interest" description="Disordered" evidence="1">
    <location>
        <begin position="22"/>
        <end position="58"/>
    </location>
</feature>
<feature type="region of interest" description="Disordered" evidence="1">
    <location>
        <begin position="344"/>
        <end position="375"/>
    </location>
</feature>
<dbReference type="EMBL" id="JAYKXN010000003">
    <property type="protein sequence ID" value="KAK7300682.1"/>
    <property type="molecule type" value="Genomic_DNA"/>
</dbReference>
<dbReference type="PANTHER" id="PTHR47871">
    <property type="entry name" value="NAC DOMAIN-CONTAINING PROTEIN 8"/>
    <property type="match status" value="1"/>
</dbReference>
<sequence length="640" mass="71950">MFSSSDSPVPTLQNDTLHAVVKKEHEEDCDSTNELSLGQESLSMSRGSGNYRQEKVSPLRGREVQVTCPTIQTDASGVDKNSADVMIYRCPTFSDNGRKTSPQLAFHIPNVKEEIHEDIVDDLDHMILKERLRMLLVRRLPGLTNTASEDSNGGLSETMKQTVKIEEISSADGTTAVARDQCYDTPAGSHTSLLESPPGVTSGSLLNDYTSSKSTVSVISAGLHEDDHILKSKGIIMQSDSNVEQNVMTINNDGPNNSTTSKTFAKVKDEPWHYSENHNNVNKDGMGSISAELPNVKVEGEVYNEYHDDPLEHMSLIDRLNFLMNGEDSSLNISTSYRSMKKTFPSSASTSTFSESAEHLGTNHRRKRKRTATESVQTALEEDAPGLLQVLLDKGVLVDEIKLYGEKEDDEALDESFCEDSFSELEAVVTKIFSHRHSFFKFPITRGTRASRANYCFACLFSLVEQTRYLKFRKWPVEWGWCRDLQSFIFVFERHNRIVLERPEYGYATYFFELVDSLPVEWQIKRLVIVMKLTTCSRISLIENKELLVGEDLSEGEAKVLMEYGWAPNTGLGTMLNYCDRVVHDRKNEKDSSEWRSKIGKMLMDGYNGGTIVTPDIPKNLSDYMCPQGPDMNSYSPISD</sequence>
<organism evidence="2 3">
    <name type="scientific">Clitoria ternatea</name>
    <name type="common">Butterfly pea</name>
    <dbReference type="NCBI Taxonomy" id="43366"/>
    <lineage>
        <taxon>Eukaryota</taxon>
        <taxon>Viridiplantae</taxon>
        <taxon>Streptophyta</taxon>
        <taxon>Embryophyta</taxon>
        <taxon>Tracheophyta</taxon>
        <taxon>Spermatophyta</taxon>
        <taxon>Magnoliopsida</taxon>
        <taxon>eudicotyledons</taxon>
        <taxon>Gunneridae</taxon>
        <taxon>Pentapetalae</taxon>
        <taxon>rosids</taxon>
        <taxon>fabids</taxon>
        <taxon>Fabales</taxon>
        <taxon>Fabaceae</taxon>
        <taxon>Papilionoideae</taxon>
        <taxon>50 kb inversion clade</taxon>
        <taxon>NPAAA clade</taxon>
        <taxon>indigoferoid/millettioid clade</taxon>
        <taxon>Phaseoleae</taxon>
        <taxon>Clitoria</taxon>
    </lineage>
</organism>
<gene>
    <name evidence="2" type="ORF">RJT34_11530</name>
</gene>
<dbReference type="AlphaFoldDB" id="A0AAN9JMP4"/>
<name>A0AAN9JMP4_CLITE</name>
<accession>A0AAN9JMP4</accession>
<feature type="compositionally biased region" description="Low complexity" evidence="1">
    <location>
        <begin position="344"/>
        <end position="355"/>
    </location>
</feature>
<evidence type="ECO:0000256" key="1">
    <source>
        <dbReference type="SAM" id="MobiDB-lite"/>
    </source>
</evidence>
<protein>
    <submittedName>
        <fullName evidence="2">Uncharacterized protein</fullName>
    </submittedName>
</protein>
<proteinExistence type="predicted"/>
<keyword evidence="3" id="KW-1185">Reference proteome</keyword>
<dbReference type="Proteomes" id="UP001359559">
    <property type="component" value="Unassembled WGS sequence"/>
</dbReference>
<evidence type="ECO:0000313" key="2">
    <source>
        <dbReference type="EMBL" id="KAK7300682.1"/>
    </source>
</evidence>